<dbReference type="Proteomes" id="UP000030750">
    <property type="component" value="Unassembled WGS sequence"/>
</dbReference>
<dbReference type="AlphaFoldDB" id="U6LUS0"/>
<keyword evidence="2" id="KW-0812">Transmembrane</keyword>
<reference evidence="3" key="1">
    <citation type="submission" date="2013-10" db="EMBL/GenBank/DDBJ databases">
        <title>Genomic analysis of the causative agents of coccidiosis in chickens.</title>
        <authorList>
            <person name="Reid A.J."/>
            <person name="Blake D."/>
            <person name="Billington K."/>
            <person name="Browne H."/>
            <person name="Dunn M."/>
            <person name="Hung S."/>
            <person name="Kawahara F."/>
            <person name="Miranda-Saavedra D."/>
            <person name="Mourier T."/>
            <person name="Nagra H."/>
            <person name="Otto T.D."/>
            <person name="Rawlings N."/>
            <person name="Sanchez A."/>
            <person name="Sanders M."/>
            <person name="Subramaniam C."/>
            <person name="Tay Y."/>
            <person name="Dear P."/>
            <person name="Doerig C."/>
            <person name="Gruber A."/>
            <person name="Parkinson J."/>
            <person name="Shirley M."/>
            <person name="Wan K.L."/>
            <person name="Berriman M."/>
            <person name="Tomley F."/>
            <person name="Pain A."/>
        </authorList>
    </citation>
    <scope>NUCLEOTIDE SEQUENCE [LARGE SCALE GENOMIC DNA]</scope>
    <source>
        <strain evidence="3">Houghton</strain>
    </source>
</reference>
<evidence type="ECO:0000256" key="2">
    <source>
        <dbReference type="SAM" id="Phobius"/>
    </source>
</evidence>
<keyword evidence="2" id="KW-0472">Membrane</keyword>
<organism evidence="3 4">
    <name type="scientific">Eimeria brunetti</name>
    <dbReference type="NCBI Taxonomy" id="51314"/>
    <lineage>
        <taxon>Eukaryota</taxon>
        <taxon>Sar</taxon>
        <taxon>Alveolata</taxon>
        <taxon>Apicomplexa</taxon>
        <taxon>Conoidasida</taxon>
        <taxon>Coccidia</taxon>
        <taxon>Eucoccidiorida</taxon>
        <taxon>Eimeriorina</taxon>
        <taxon>Eimeriidae</taxon>
        <taxon>Eimeria</taxon>
    </lineage>
</organism>
<proteinExistence type="predicted"/>
<evidence type="ECO:0000313" key="4">
    <source>
        <dbReference type="Proteomes" id="UP000030750"/>
    </source>
</evidence>
<dbReference type="OrthoDB" id="347150at2759"/>
<evidence type="ECO:0000313" key="3">
    <source>
        <dbReference type="EMBL" id="CDJ54087.1"/>
    </source>
</evidence>
<name>U6LUS0_9EIME</name>
<keyword evidence="2" id="KW-1133">Transmembrane helix</keyword>
<gene>
    <name evidence="3" type="ORF">EBH_0020740</name>
</gene>
<dbReference type="VEuPathDB" id="ToxoDB:EBH_0020740"/>
<sequence>MASSSEKRSTLQFLWAAAIVTFLIGVAPTVRRRLRQTVIEESVPIATPTQGSPHGWWMALQQQTIAADATREVSSEYVTRLPLMQQALCERFSLLCLDNNTTTNSSEDSNTQDGSLRQRVLGLGLKEMTDFALAAPFLLTSKWSAFTEMVLQLGIIRDKSLAKFAALQQRLAPFFPTQNPAATEESPQAAEPKENSARPSQTGSPRTLDRQLSKRGIKQPVHEATENPPVTLPREYSGLTAIAADAATATAAAAEAEGTADAIDMGFVRRTWMELQELAEEERQLATTYLALAAEQNLFNSIPDDSLWEALLQQVVAKAAASVAAAKSGLTAAFPDLTHEGTEGYQTAFAALAAADERIRLLLLQQQDTYAGSQPVLFFIRGILLSICEPGECSGAL</sequence>
<protein>
    <recommendedName>
        <fullName evidence="5">Transmembrane protein</fullName>
    </recommendedName>
</protein>
<feature type="region of interest" description="Disordered" evidence="1">
    <location>
        <begin position="177"/>
        <end position="232"/>
    </location>
</feature>
<evidence type="ECO:0008006" key="5">
    <source>
        <dbReference type="Google" id="ProtNLM"/>
    </source>
</evidence>
<reference evidence="3" key="2">
    <citation type="submission" date="2013-10" db="EMBL/GenBank/DDBJ databases">
        <authorList>
            <person name="Aslett M."/>
        </authorList>
    </citation>
    <scope>NUCLEOTIDE SEQUENCE [LARGE SCALE GENOMIC DNA]</scope>
    <source>
        <strain evidence="3">Houghton</strain>
    </source>
</reference>
<evidence type="ECO:0000256" key="1">
    <source>
        <dbReference type="SAM" id="MobiDB-lite"/>
    </source>
</evidence>
<dbReference type="EMBL" id="HG713656">
    <property type="protein sequence ID" value="CDJ54087.1"/>
    <property type="molecule type" value="Genomic_DNA"/>
</dbReference>
<keyword evidence="4" id="KW-1185">Reference proteome</keyword>
<feature type="transmembrane region" description="Helical" evidence="2">
    <location>
        <begin position="12"/>
        <end position="30"/>
    </location>
</feature>
<accession>U6LUS0</accession>